<accession>A0AAD4QMF3</accession>
<evidence type="ECO:0000313" key="2">
    <source>
        <dbReference type="Proteomes" id="UP001203297"/>
    </source>
</evidence>
<keyword evidence="2" id="KW-1185">Reference proteome</keyword>
<name>A0AAD4QMF3_9AGAM</name>
<dbReference type="Proteomes" id="UP001203297">
    <property type="component" value="Unassembled WGS sequence"/>
</dbReference>
<proteinExistence type="predicted"/>
<comment type="caution">
    <text evidence="1">The sequence shown here is derived from an EMBL/GenBank/DDBJ whole genome shotgun (WGS) entry which is preliminary data.</text>
</comment>
<feature type="non-terminal residue" evidence="1">
    <location>
        <position position="1"/>
    </location>
</feature>
<gene>
    <name evidence="1" type="ORF">B0F90DRAFT_1734280</name>
</gene>
<dbReference type="AlphaFoldDB" id="A0AAD4QMF3"/>
<dbReference type="EMBL" id="WTXG01000029">
    <property type="protein sequence ID" value="KAI0298408.1"/>
    <property type="molecule type" value="Genomic_DNA"/>
</dbReference>
<evidence type="ECO:0000313" key="1">
    <source>
        <dbReference type="EMBL" id="KAI0298408.1"/>
    </source>
</evidence>
<sequence>IYSSALALWITDGNLNWGRRWATPLTATSGAWKPESMEMTPRPGIDSEARCRSCIL</sequence>
<feature type="non-terminal residue" evidence="1">
    <location>
        <position position="56"/>
    </location>
</feature>
<reference evidence="1" key="1">
    <citation type="journal article" date="2022" name="New Phytol.">
        <title>Evolutionary transition to the ectomycorrhizal habit in the genomes of a hyperdiverse lineage of mushroom-forming fungi.</title>
        <authorList>
            <person name="Looney B."/>
            <person name="Miyauchi S."/>
            <person name="Morin E."/>
            <person name="Drula E."/>
            <person name="Courty P.E."/>
            <person name="Kohler A."/>
            <person name="Kuo A."/>
            <person name="LaButti K."/>
            <person name="Pangilinan J."/>
            <person name="Lipzen A."/>
            <person name="Riley R."/>
            <person name="Andreopoulos W."/>
            <person name="He G."/>
            <person name="Johnson J."/>
            <person name="Nolan M."/>
            <person name="Tritt A."/>
            <person name="Barry K.W."/>
            <person name="Grigoriev I.V."/>
            <person name="Nagy L.G."/>
            <person name="Hibbett D."/>
            <person name="Henrissat B."/>
            <person name="Matheny P.B."/>
            <person name="Labbe J."/>
            <person name="Martin F.M."/>
        </authorList>
    </citation>
    <scope>NUCLEOTIDE SEQUENCE</scope>
    <source>
        <strain evidence="1">BPL690</strain>
    </source>
</reference>
<organism evidence="1 2">
    <name type="scientific">Multifurca ochricompacta</name>
    <dbReference type="NCBI Taxonomy" id="376703"/>
    <lineage>
        <taxon>Eukaryota</taxon>
        <taxon>Fungi</taxon>
        <taxon>Dikarya</taxon>
        <taxon>Basidiomycota</taxon>
        <taxon>Agaricomycotina</taxon>
        <taxon>Agaricomycetes</taxon>
        <taxon>Russulales</taxon>
        <taxon>Russulaceae</taxon>
        <taxon>Multifurca</taxon>
    </lineage>
</organism>
<protein>
    <submittedName>
        <fullName evidence="1">Uncharacterized protein</fullName>
    </submittedName>
</protein>